<dbReference type="PANTHER" id="PTHR10629:SF52">
    <property type="entry name" value="DNA (CYTOSINE-5)-METHYLTRANSFERASE 1"/>
    <property type="match status" value="1"/>
</dbReference>
<sequence length="564" mass="63140">MLPRMAAIMRDLTSLLTMSMTEPQMNLPLGREIAVDCPVELSEPIQIVDLFAGPGGLGEGFSSSGDGNRFEIVVSAEMDPSARQTLKLRAFFRLLKQKNPTRLCDYYDFCNGLRDIPYSNESKPQWDEADEEAKCITLGSKEGNLALDEALKKRLKDRPWVLIGGPPCQAYSIVGRSRNKGKADYSAENDHRHFLYKEYLRIIKERKPTVFVMENVKGILSSKVAGESIFSQILQDLTDPNKALGDASPGVKYRICSLVSDQSFGPGDDVNKVDPRGFIIRAENHGIPQARHRVILLGIALDEDGNIPVHGSLLEVVRKISTKEVIGTLPELRSRLTKQSDDRLAWYREVANHLDGLKSEVDAKAEPKLAAAMKIARDSLLSTSLEVGGIRVLRKGSDGKTGSEDLDQWYRDEKLDYWLNHDARGHMASDLRRYIFASVYARAYHVSPKGHQQFGLSGLAPAHKNWETGKFSDRFRVQLEQIPATTVTSHISKDGHYFIHYDPKQCRSLTVREAARLQTFPDNYFFQGNRTQQFHQVGNAVPPLLASKIASIVYAIVCKSKPVI</sequence>
<evidence type="ECO:0000256" key="2">
    <source>
        <dbReference type="ARBA" id="ARBA00022603"/>
    </source>
</evidence>
<dbReference type="AlphaFoldDB" id="A0A1G8C6Y3"/>
<feature type="active site" evidence="7">
    <location>
        <position position="168"/>
    </location>
</feature>
<dbReference type="InterPro" id="IPR029063">
    <property type="entry name" value="SAM-dependent_MTases_sf"/>
</dbReference>
<dbReference type="GO" id="GO:0044027">
    <property type="term" value="P:negative regulation of gene expression via chromosomal CpG island methylation"/>
    <property type="evidence" value="ECO:0007669"/>
    <property type="project" value="TreeGrafter"/>
</dbReference>
<keyword evidence="2 7" id="KW-0489">Methyltransferase</keyword>
<protein>
    <recommendedName>
        <fullName evidence="1">DNA (cytosine-5-)-methyltransferase</fullName>
        <ecNumber evidence="1">2.1.1.37</ecNumber>
    </recommendedName>
</protein>
<evidence type="ECO:0000256" key="3">
    <source>
        <dbReference type="ARBA" id="ARBA00022679"/>
    </source>
</evidence>
<dbReference type="Proteomes" id="UP000182894">
    <property type="component" value="Unassembled WGS sequence"/>
</dbReference>
<gene>
    <name evidence="9" type="ORF">SAMN05216605_106168</name>
</gene>
<name>A0A1G8C6Y3_9PSED</name>
<dbReference type="PROSITE" id="PS51679">
    <property type="entry name" value="SAM_MT_C5"/>
    <property type="match status" value="1"/>
</dbReference>
<dbReference type="STRING" id="89065.SAMN05216605_106168"/>
<reference evidence="10" key="1">
    <citation type="submission" date="2016-10" db="EMBL/GenBank/DDBJ databases">
        <authorList>
            <person name="Varghese N."/>
            <person name="Submissions S."/>
        </authorList>
    </citation>
    <scope>NUCLEOTIDE SEQUENCE [LARGE SCALE GENOMIC DNA]</scope>
    <source>
        <strain evidence="10">ATCC 700689</strain>
    </source>
</reference>
<dbReference type="EC" id="2.1.1.37" evidence="1"/>
<dbReference type="EMBL" id="FNCO01000006">
    <property type="protein sequence ID" value="SDH41307.1"/>
    <property type="molecule type" value="Genomic_DNA"/>
</dbReference>
<evidence type="ECO:0000256" key="5">
    <source>
        <dbReference type="ARBA" id="ARBA00022747"/>
    </source>
</evidence>
<accession>A0A1G8C6Y3</accession>
<dbReference type="InterPro" id="IPR050390">
    <property type="entry name" value="C5-Methyltransferase"/>
</dbReference>
<dbReference type="GO" id="GO:0003886">
    <property type="term" value="F:DNA (cytosine-5-)-methyltransferase activity"/>
    <property type="evidence" value="ECO:0007669"/>
    <property type="project" value="UniProtKB-EC"/>
</dbReference>
<evidence type="ECO:0000256" key="8">
    <source>
        <dbReference type="RuleBase" id="RU000416"/>
    </source>
</evidence>
<dbReference type="GO" id="GO:0009307">
    <property type="term" value="P:DNA restriction-modification system"/>
    <property type="evidence" value="ECO:0007669"/>
    <property type="project" value="UniProtKB-KW"/>
</dbReference>
<dbReference type="NCBIfam" id="TIGR00675">
    <property type="entry name" value="dcm"/>
    <property type="match status" value="1"/>
</dbReference>
<dbReference type="GO" id="GO:0032259">
    <property type="term" value="P:methylation"/>
    <property type="evidence" value="ECO:0007669"/>
    <property type="project" value="UniProtKB-KW"/>
</dbReference>
<keyword evidence="3 7" id="KW-0808">Transferase</keyword>
<organism evidence="9 10">
    <name type="scientific">Pseudomonas abietaniphila</name>
    <dbReference type="NCBI Taxonomy" id="89065"/>
    <lineage>
        <taxon>Bacteria</taxon>
        <taxon>Pseudomonadati</taxon>
        <taxon>Pseudomonadota</taxon>
        <taxon>Gammaproteobacteria</taxon>
        <taxon>Pseudomonadales</taxon>
        <taxon>Pseudomonadaceae</taxon>
        <taxon>Pseudomonas</taxon>
    </lineage>
</organism>
<evidence type="ECO:0000256" key="1">
    <source>
        <dbReference type="ARBA" id="ARBA00011975"/>
    </source>
</evidence>
<proteinExistence type="inferred from homology"/>
<dbReference type="PRINTS" id="PR00105">
    <property type="entry name" value="C5METTRFRASE"/>
</dbReference>
<keyword evidence="4 7" id="KW-0949">S-adenosyl-L-methionine</keyword>
<dbReference type="GO" id="GO:0003677">
    <property type="term" value="F:DNA binding"/>
    <property type="evidence" value="ECO:0007669"/>
    <property type="project" value="TreeGrafter"/>
</dbReference>
<evidence type="ECO:0000256" key="6">
    <source>
        <dbReference type="ARBA" id="ARBA00047422"/>
    </source>
</evidence>
<evidence type="ECO:0000256" key="7">
    <source>
        <dbReference type="PROSITE-ProRule" id="PRU01016"/>
    </source>
</evidence>
<dbReference type="PANTHER" id="PTHR10629">
    <property type="entry name" value="CYTOSINE-SPECIFIC METHYLTRANSFERASE"/>
    <property type="match status" value="1"/>
</dbReference>
<keyword evidence="5" id="KW-0680">Restriction system</keyword>
<evidence type="ECO:0000256" key="4">
    <source>
        <dbReference type="ARBA" id="ARBA00022691"/>
    </source>
</evidence>
<dbReference type="Pfam" id="PF00145">
    <property type="entry name" value="DNA_methylase"/>
    <property type="match status" value="2"/>
</dbReference>
<dbReference type="SUPFAM" id="SSF53335">
    <property type="entry name" value="S-adenosyl-L-methionine-dependent methyltransferases"/>
    <property type="match status" value="1"/>
</dbReference>
<evidence type="ECO:0000313" key="9">
    <source>
        <dbReference type="EMBL" id="SDH41307.1"/>
    </source>
</evidence>
<evidence type="ECO:0000313" key="10">
    <source>
        <dbReference type="Proteomes" id="UP000182894"/>
    </source>
</evidence>
<dbReference type="Gene3D" id="3.90.120.10">
    <property type="entry name" value="DNA Methylase, subunit A, domain 2"/>
    <property type="match status" value="1"/>
</dbReference>
<comment type="catalytic activity">
    <reaction evidence="6">
        <text>a 2'-deoxycytidine in DNA + S-adenosyl-L-methionine = a 5-methyl-2'-deoxycytidine in DNA + S-adenosyl-L-homocysteine + H(+)</text>
        <dbReference type="Rhea" id="RHEA:13681"/>
        <dbReference type="Rhea" id="RHEA-COMP:11369"/>
        <dbReference type="Rhea" id="RHEA-COMP:11370"/>
        <dbReference type="ChEBI" id="CHEBI:15378"/>
        <dbReference type="ChEBI" id="CHEBI:57856"/>
        <dbReference type="ChEBI" id="CHEBI:59789"/>
        <dbReference type="ChEBI" id="CHEBI:85452"/>
        <dbReference type="ChEBI" id="CHEBI:85454"/>
        <dbReference type="EC" id="2.1.1.37"/>
    </reaction>
</comment>
<comment type="similarity">
    <text evidence="7 8">Belongs to the class I-like SAM-binding methyltransferase superfamily. C5-methyltransferase family.</text>
</comment>
<dbReference type="InterPro" id="IPR001525">
    <property type="entry name" value="C5_MeTfrase"/>
</dbReference>
<keyword evidence="10" id="KW-1185">Reference proteome</keyword>
<dbReference type="Gene3D" id="3.40.50.150">
    <property type="entry name" value="Vaccinia Virus protein VP39"/>
    <property type="match status" value="1"/>
</dbReference>